<evidence type="ECO:0000313" key="2">
    <source>
        <dbReference type="Proteomes" id="UP001187192"/>
    </source>
</evidence>
<name>A0AA88AXE1_FICCA</name>
<dbReference type="AlphaFoldDB" id="A0AA88AXE1"/>
<evidence type="ECO:0000313" key="1">
    <source>
        <dbReference type="EMBL" id="GMN56728.1"/>
    </source>
</evidence>
<reference evidence="1" key="1">
    <citation type="submission" date="2023-07" db="EMBL/GenBank/DDBJ databases">
        <title>draft genome sequence of fig (Ficus carica).</title>
        <authorList>
            <person name="Takahashi T."/>
            <person name="Nishimura K."/>
        </authorList>
    </citation>
    <scope>NUCLEOTIDE SEQUENCE</scope>
</reference>
<proteinExistence type="predicted"/>
<gene>
    <name evidence="1" type="ORF">TIFTF001_025843</name>
</gene>
<organism evidence="1 2">
    <name type="scientific">Ficus carica</name>
    <name type="common">Common fig</name>
    <dbReference type="NCBI Taxonomy" id="3494"/>
    <lineage>
        <taxon>Eukaryota</taxon>
        <taxon>Viridiplantae</taxon>
        <taxon>Streptophyta</taxon>
        <taxon>Embryophyta</taxon>
        <taxon>Tracheophyta</taxon>
        <taxon>Spermatophyta</taxon>
        <taxon>Magnoliopsida</taxon>
        <taxon>eudicotyledons</taxon>
        <taxon>Gunneridae</taxon>
        <taxon>Pentapetalae</taxon>
        <taxon>rosids</taxon>
        <taxon>fabids</taxon>
        <taxon>Rosales</taxon>
        <taxon>Moraceae</taxon>
        <taxon>Ficeae</taxon>
        <taxon>Ficus</taxon>
    </lineage>
</organism>
<dbReference type="EMBL" id="BTGU01000065">
    <property type="protein sequence ID" value="GMN56728.1"/>
    <property type="molecule type" value="Genomic_DNA"/>
</dbReference>
<protein>
    <submittedName>
        <fullName evidence="1">Uncharacterized protein</fullName>
    </submittedName>
</protein>
<dbReference type="Proteomes" id="UP001187192">
    <property type="component" value="Unassembled WGS sequence"/>
</dbReference>
<dbReference type="Gramene" id="FCD_00024701-RA">
    <property type="protein sequence ID" value="FCD_00024701-RA:cds"/>
    <property type="gene ID" value="FCD_00024701"/>
</dbReference>
<keyword evidence="2" id="KW-1185">Reference proteome</keyword>
<accession>A0AA88AXE1</accession>
<sequence>MGALDEGHSCAKLENGVGLGCRELGFEEEPETIAIEDAVKIVLKGFGRRC</sequence>
<comment type="caution">
    <text evidence="1">The sequence shown here is derived from an EMBL/GenBank/DDBJ whole genome shotgun (WGS) entry which is preliminary data.</text>
</comment>